<dbReference type="RefSeq" id="WP_191906908.1">
    <property type="nucleotide sequence ID" value="NZ_VTWT01000002.1"/>
</dbReference>
<evidence type="ECO:0000313" key="1">
    <source>
        <dbReference type="EMBL" id="KAA9340550.1"/>
    </source>
</evidence>
<protein>
    <submittedName>
        <fullName evidence="1">Uncharacterized protein</fullName>
    </submittedName>
</protein>
<reference evidence="1 2" key="1">
    <citation type="submission" date="2019-09" db="EMBL/GenBank/DDBJ databases">
        <title>Genome sequence of Adhaeribacter sp. M2.</title>
        <authorList>
            <person name="Srinivasan S."/>
        </authorList>
    </citation>
    <scope>NUCLEOTIDE SEQUENCE [LARGE SCALE GENOMIC DNA]</scope>
    <source>
        <strain evidence="1 2">M2</strain>
    </source>
</reference>
<proteinExistence type="predicted"/>
<evidence type="ECO:0000313" key="2">
    <source>
        <dbReference type="Proteomes" id="UP000326570"/>
    </source>
</evidence>
<accession>A0A5N1J6X1</accession>
<name>A0A5N1J6X1_9BACT</name>
<dbReference type="Proteomes" id="UP000326570">
    <property type="component" value="Unassembled WGS sequence"/>
</dbReference>
<sequence length="136" mass="15465">MPDLIAFLSLLLFKIKMKAPFYWLVILLKFSCKQQVKTNSPAASKKVAIVYNTGKTVEVEQGSGDHTPYKIQEISSRINLSYLSIEPIAYNEIKKEKGEEVAEVIRVEFPLVRTADPLVEKYINDTIQGFIKDHFG</sequence>
<comment type="caution">
    <text evidence="1">The sequence shown here is derived from an EMBL/GenBank/DDBJ whole genome shotgun (WGS) entry which is preliminary data.</text>
</comment>
<dbReference type="AlphaFoldDB" id="A0A5N1J6X1"/>
<keyword evidence="2" id="KW-1185">Reference proteome</keyword>
<organism evidence="1 2">
    <name type="scientific">Adhaeribacter soli</name>
    <dbReference type="NCBI Taxonomy" id="2607655"/>
    <lineage>
        <taxon>Bacteria</taxon>
        <taxon>Pseudomonadati</taxon>
        <taxon>Bacteroidota</taxon>
        <taxon>Cytophagia</taxon>
        <taxon>Cytophagales</taxon>
        <taxon>Hymenobacteraceae</taxon>
        <taxon>Adhaeribacter</taxon>
    </lineage>
</organism>
<dbReference type="EMBL" id="VTWT01000002">
    <property type="protein sequence ID" value="KAA9340550.1"/>
    <property type="molecule type" value="Genomic_DNA"/>
</dbReference>
<gene>
    <name evidence="1" type="ORF">F0P94_03740</name>
</gene>